<dbReference type="Proteomes" id="UP000620124">
    <property type="component" value="Unassembled WGS sequence"/>
</dbReference>
<comment type="caution">
    <text evidence="1">The sequence shown here is derived from an EMBL/GenBank/DDBJ whole genome shotgun (WGS) entry which is preliminary data.</text>
</comment>
<accession>A0A8H7CPZ5</accession>
<sequence>MPNPVDDHALLPGPVSLPKDTLGGPKRLPAWLLHIRRGLVAFAIALCLATSLLSWEDVAAFRGAAESMDPLELARSRKDFPLQPLQLSDKECWNWATGDEEGQASVSFELSSEASLMLFFSRGPVAGDFNLVNSHVRGPTVLVEVAIHYREREELERTQVCTVGNETGWGVAFIADEGHDIRLDITATLPPRYYPSFVTDLPRFSHQVDDFYPGLPITYFDWFRLKSLDKPIDYGSIMGESALITTSNAKVTGLFRGFELDVQTSNAPLESIAYMFGSEDGSEAKVNLKTSVGAITAAIGQVSGGWKNTALKADVRTSLRPIILQTYQRTYNGSFSLNTSTSMAPVSMYLDSYFFEGSFNLDTSASGTYIEQDSGVSDPWGQERDRTVTMNHTEDGQHAEGCVYWEGKRPDNANWGEVNVVTSLAPVRLYV</sequence>
<dbReference type="EMBL" id="JACAZI010000013">
    <property type="protein sequence ID" value="KAF7345909.1"/>
    <property type="molecule type" value="Genomic_DNA"/>
</dbReference>
<proteinExistence type="predicted"/>
<organism evidence="1 2">
    <name type="scientific">Mycena venus</name>
    <dbReference type="NCBI Taxonomy" id="2733690"/>
    <lineage>
        <taxon>Eukaryota</taxon>
        <taxon>Fungi</taxon>
        <taxon>Dikarya</taxon>
        <taxon>Basidiomycota</taxon>
        <taxon>Agaricomycotina</taxon>
        <taxon>Agaricomycetes</taxon>
        <taxon>Agaricomycetidae</taxon>
        <taxon>Agaricales</taxon>
        <taxon>Marasmiineae</taxon>
        <taxon>Mycenaceae</taxon>
        <taxon>Mycena</taxon>
    </lineage>
</organism>
<dbReference type="AlphaFoldDB" id="A0A8H7CPZ5"/>
<reference evidence="1" key="1">
    <citation type="submission" date="2020-05" db="EMBL/GenBank/DDBJ databases">
        <title>Mycena genomes resolve the evolution of fungal bioluminescence.</title>
        <authorList>
            <person name="Tsai I.J."/>
        </authorList>
    </citation>
    <scope>NUCLEOTIDE SEQUENCE</scope>
    <source>
        <strain evidence="1">CCC161011</strain>
    </source>
</reference>
<gene>
    <name evidence="1" type="ORF">MVEN_01613000</name>
</gene>
<dbReference type="OrthoDB" id="5570013at2759"/>
<name>A0A8H7CPZ5_9AGAR</name>
<keyword evidence="2" id="KW-1185">Reference proteome</keyword>
<protein>
    <submittedName>
        <fullName evidence="1">Uncharacterized protein</fullName>
    </submittedName>
</protein>
<evidence type="ECO:0000313" key="1">
    <source>
        <dbReference type="EMBL" id="KAF7345909.1"/>
    </source>
</evidence>
<evidence type="ECO:0000313" key="2">
    <source>
        <dbReference type="Proteomes" id="UP000620124"/>
    </source>
</evidence>